<dbReference type="PANTHER" id="PTHR43788">
    <property type="entry name" value="DNA2/NAM7 HELICASE FAMILY MEMBER"/>
    <property type="match status" value="1"/>
</dbReference>
<dbReference type="Pfam" id="PF13087">
    <property type="entry name" value="AAA_12"/>
    <property type="match status" value="1"/>
</dbReference>
<dbReference type="EMBL" id="BAFO02000001">
    <property type="protein sequence ID" value="GAD81470.1"/>
    <property type="molecule type" value="Genomic_DNA"/>
</dbReference>
<evidence type="ECO:0000256" key="4">
    <source>
        <dbReference type="ARBA" id="ARBA00022806"/>
    </source>
</evidence>
<accession>U5E4E8</accession>
<organism evidence="9 10">
    <name type="scientific">Nocardia asteroides NBRC 15531</name>
    <dbReference type="NCBI Taxonomy" id="1110697"/>
    <lineage>
        <taxon>Bacteria</taxon>
        <taxon>Bacillati</taxon>
        <taxon>Actinomycetota</taxon>
        <taxon>Actinomycetes</taxon>
        <taxon>Mycobacteriales</taxon>
        <taxon>Nocardiaceae</taxon>
        <taxon>Nocardia</taxon>
    </lineage>
</organism>
<dbReference type="GO" id="GO:0005524">
    <property type="term" value="F:ATP binding"/>
    <property type="evidence" value="ECO:0007669"/>
    <property type="project" value="UniProtKB-KW"/>
</dbReference>
<evidence type="ECO:0000256" key="2">
    <source>
        <dbReference type="ARBA" id="ARBA00022741"/>
    </source>
</evidence>
<dbReference type="CDD" id="cd18808">
    <property type="entry name" value="SF1_C_Upf1"/>
    <property type="match status" value="1"/>
</dbReference>
<dbReference type="GeneID" id="91516223"/>
<dbReference type="PANTHER" id="PTHR43788:SF8">
    <property type="entry name" value="DNA-BINDING PROTEIN SMUBP-2"/>
    <property type="match status" value="1"/>
</dbReference>
<evidence type="ECO:0000259" key="8">
    <source>
        <dbReference type="Pfam" id="PF18741"/>
    </source>
</evidence>
<dbReference type="InterPro" id="IPR041677">
    <property type="entry name" value="DNA2/NAM7_AAA_11"/>
</dbReference>
<dbReference type="OrthoDB" id="9757917at2"/>
<proteinExistence type="inferred from homology"/>
<feature type="domain" description="DNA2/NAM7 helicase helicase" evidence="6">
    <location>
        <begin position="363"/>
        <end position="478"/>
    </location>
</feature>
<evidence type="ECO:0000259" key="6">
    <source>
        <dbReference type="Pfam" id="PF13086"/>
    </source>
</evidence>
<dbReference type="eggNOG" id="COG2852">
    <property type="taxonomic scope" value="Bacteria"/>
</dbReference>
<protein>
    <recommendedName>
        <fullName evidence="11">AAA+ ATPase domain-containing protein</fullName>
    </recommendedName>
</protein>
<dbReference type="Pfam" id="PF18741">
    <property type="entry name" value="MTES_1575"/>
    <property type="match status" value="1"/>
</dbReference>
<feature type="domain" description="Restriction endonuclease type II-like" evidence="8">
    <location>
        <begin position="1365"/>
        <end position="1456"/>
    </location>
</feature>
<keyword evidence="4" id="KW-0347">Helicase</keyword>
<name>U5E4E8_NOCAS</name>
<evidence type="ECO:0008006" key="11">
    <source>
        <dbReference type="Google" id="ProtNLM"/>
    </source>
</evidence>
<keyword evidence="10" id="KW-1185">Reference proteome</keyword>
<keyword evidence="3" id="KW-0378">Hydrolase</keyword>
<dbReference type="InterPro" id="IPR049468">
    <property type="entry name" value="Restrct_endonuc-II-like_dom"/>
</dbReference>
<dbReference type="InterPro" id="IPR050534">
    <property type="entry name" value="Coronavir_polyprotein_1ab"/>
</dbReference>
<keyword evidence="5" id="KW-0067">ATP-binding</keyword>
<reference evidence="9 10" key="1">
    <citation type="journal article" date="2014" name="BMC Genomics">
        <title>Genome based analysis of type-I polyketide synthase and nonribosomal peptide synthetase gene clusters in seven strains of five representative Nocardia species.</title>
        <authorList>
            <person name="Komaki H."/>
            <person name="Ichikawa N."/>
            <person name="Hosoyama A."/>
            <person name="Takahashi-Nakaguchi A."/>
            <person name="Matsuzawa T."/>
            <person name="Suzuki K."/>
            <person name="Fujita N."/>
            <person name="Gonoi T."/>
        </authorList>
    </citation>
    <scope>NUCLEOTIDE SEQUENCE [LARGE SCALE GENOMIC DNA]</scope>
    <source>
        <strain evidence="9 10">NBRC 15531</strain>
    </source>
</reference>
<dbReference type="Proteomes" id="UP000017048">
    <property type="component" value="Unassembled WGS sequence"/>
</dbReference>
<dbReference type="Pfam" id="PF13086">
    <property type="entry name" value="AAA_11"/>
    <property type="match status" value="1"/>
</dbReference>
<dbReference type="STRING" id="1824.SAMN05444423_111150"/>
<dbReference type="Gene3D" id="3.40.50.300">
    <property type="entry name" value="P-loop containing nucleotide triphosphate hydrolases"/>
    <property type="match status" value="3"/>
</dbReference>
<evidence type="ECO:0000313" key="9">
    <source>
        <dbReference type="EMBL" id="GAD81470.1"/>
    </source>
</evidence>
<evidence type="ECO:0000256" key="1">
    <source>
        <dbReference type="ARBA" id="ARBA00007913"/>
    </source>
</evidence>
<dbReference type="InterPro" id="IPR047187">
    <property type="entry name" value="SF1_C_Upf1"/>
</dbReference>
<dbReference type="GO" id="GO:0016787">
    <property type="term" value="F:hydrolase activity"/>
    <property type="evidence" value="ECO:0007669"/>
    <property type="project" value="UniProtKB-KW"/>
</dbReference>
<dbReference type="eggNOG" id="COG1112">
    <property type="taxonomic scope" value="Bacteria"/>
</dbReference>
<comment type="similarity">
    <text evidence="1">Belongs to the DNA2/NAM7 helicase family.</text>
</comment>
<evidence type="ECO:0000259" key="7">
    <source>
        <dbReference type="Pfam" id="PF13087"/>
    </source>
</evidence>
<dbReference type="InterPro" id="IPR041679">
    <property type="entry name" value="DNA2/NAM7-like_C"/>
</dbReference>
<dbReference type="GO" id="GO:0004386">
    <property type="term" value="F:helicase activity"/>
    <property type="evidence" value="ECO:0007669"/>
    <property type="project" value="UniProtKB-KW"/>
</dbReference>
<evidence type="ECO:0000256" key="3">
    <source>
        <dbReference type="ARBA" id="ARBA00022801"/>
    </source>
</evidence>
<evidence type="ECO:0000256" key="5">
    <source>
        <dbReference type="ARBA" id="ARBA00022840"/>
    </source>
</evidence>
<evidence type="ECO:0000313" key="10">
    <source>
        <dbReference type="Proteomes" id="UP000017048"/>
    </source>
</evidence>
<dbReference type="InterPro" id="IPR027417">
    <property type="entry name" value="P-loop_NTPase"/>
</dbReference>
<sequence length="1721" mass="189475">MIDTASGEQAPADLAGRGARLFDFLAHAQQLRVSRIKDIATYQRDGEVIWVADLPDDPAVTYESAEPGAPFLIAEKTQIPPAPAPPSVLRAWLVGTIADPESEPELESRRFDAAGAELELADHPDVATAYEEWLPRWREWAPVARTKLTVLALYQTLYEVYTRYESERETFEVVFALGLLTWHSSAVGSVRRHILTVPVTVRFDSGYGALSVALDPTSTGYTPELQDIVEAGQMSAPGDLQRAEEQARTGDVSAFERPDIAALVRMFVNCINPDAEYRDDLAPAGATSNPVAYYAPAIVLRKRSNRGMVNALRAVADNIRNTGHLPTGMVNLVDPDHEPTVASCNDAGAIVHDGPDKFLPLPLNDVQLRILDHVDRHAHTLVQGPPGTGKTHTAAALITHLLAQGKRVLITAHTDRALHEVRNRLPGEIKPLCVTVVGDSRAELEELKMSVGRINQAAAEHDPIRSKRTTAAAEASIEELRRIRGELHCELVDLRERDVTEHRIGEQTGTIADIATQWSVDRDAFDWTMGLVEAGPNGQCPFSAGELLEWLALLRDPDLADPEAAAPDLVAAADLPSADDFADSRNREQAAGELRDSYSHHRGTQAFSQLLALSPEARTELCHAVVELDTRAKDFAAQPDAWVRAAAEAIRAGRQHMWQGCAQIIDALISQADTALAAIGFADVQVTEVDLAPLLSIAENLRSHIEQGGKFEIKTDGSPKLGFLTSRVVKDAQPLFEKVRVDGRIPTRVEQLTAFLETQNCRRLLAQLDGAWPVQIPAVGTLRDRVAAHHAARVLLGRVLDYSDRLAATGNALRNTGMVVPDWTKPDEVARLLEAFAAVEAELAWRHSGESLAALTERLDRWCRDPRATDNLHALADAVRARDIAAYRHAGERLNQLHRLRHAFARRRELDAKIAGQPGLHAAVIANHDDVVWTRRFEDFEAAWQWSAMGKWLTSHNVGEVNGLCRRLDYVEEQLRVQATILATTRAWDRAVDRLTYKARADLKQYSDLVKDLGKGTGQNAARKRVGVQRALAKCRPAVPVWIMPIYRVVEQFEIKPDMFDVVVVDEASQAGVAAVFLQYLAPRVVVIGDDKQVSPSAVGVNEDELVSLSKQYLAGDQYADTWKLPKRSLFDEAAMRYPKKLTLVEHRRCVPEIIGFSNKIAYEPEGVSLIPVRRFGSDRLPPVRAVYVEDGQEIRSKVNEVEADRIVEQITACVADPAYDGKSFGVITLLGTEQAKVVWRKLIDVVPPEELEARRLLCGSAADFQGAERDVVFLSLVAAPRDSGRLTSQTKDETVQRYNVAVSRARDQVWLFHSVTTRHLANSEDMRFRLLDYFLAAEAGVEESDSPPERFSDDLLTNPFESLFEQRIYNQLVDRGYQVAAHHTETACDLDMVVTGRGGQLAVQCDSDRWQGADAYRSELALQRDLERCEWPIHRIRQADFIVDQEGTLDSLCAVLGAHGILPRGEDPIQDEIEEADSAGYAVEPSQPEAGLLDEFVWERPETAPADEPTVGAPTVEIDGTDLTDPARWLKPASADPEPAAPCAELSADSLSEYSEFTGVLESPTTAAHATIVADLCGIVGIEGPVTGLRLRAAYVSAAKTRERDNVKAAIDRALHVAVAHGRLLVDDPLDLGDLGLMAYRVPDQPLSRWRLRGPRPIEQIPPRELAEVMAHNGQVLGWADQGSLFRAVIRAFGQVRLTGNATVALERVVGLARAEGKGR</sequence>
<gene>
    <name evidence="9" type="ORF">NCAST_01_00380</name>
</gene>
<comment type="caution">
    <text evidence="9">The sequence shown here is derived from an EMBL/GenBank/DDBJ whole genome shotgun (WGS) entry which is preliminary data.</text>
</comment>
<keyword evidence="2" id="KW-0547">Nucleotide-binding</keyword>
<dbReference type="SUPFAM" id="SSF52540">
    <property type="entry name" value="P-loop containing nucleoside triphosphate hydrolases"/>
    <property type="match status" value="1"/>
</dbReference>
<dbReference type="RefSeq" id="WP_019046110.1">
    <property type="nucleotide sequence ID" value="NZ_BAFO02000001.1"/>
</dbReference>
<feature type="domain" description="DNA2/NAM7 helicase-like C-terminal" evidence="7">
    <location>
        <begin position="1127"/>
        <end position="1312"/>
    </location>
</feature>
<dbReference type="eggNOG" id="COG1061">
    <property type="taxonomic scope" value="Bacteria"/>
</dbReference>